<name>A0AA51NB58_9BACT</name>
<dbReference type="Proteomes" id="UP001244443">
    <property type="component" value="Chromosome"/>
</dbReference>
<accession>A0AA51NB58</accession>
<gene>
    <name evidence="1" type="ORF">QYS48_30195</name>
</gene>
<organism evidence="1 2">
    <name type="scientific">Marivirga arenosa</name>
    <dbReference type="NCBI Taxonomy" id="3059076"/>
    <lineage>
        <taxon>Bacteria</taxon>
        <taxon>Pseudomonadati</taxon>
        <taxon>Bacteroidota</taxon>
        <taxon>Cytophagia</taxon>
        <taxon>Cytophagales</taxon>
        <taxon>Marivirgaceae</taxon>
        <taxon>Marivirga</taxon>
    </lineage>
</organism>
<sequence>MKKFTTILLISIILVSCSRPNDKKENETPEEKKQTVSEAVTNKDEYGCEILGKTNDKQINGIEIAYFLNRSDIDTTSKAYYTGSHELYDDEKTFEIMDSLDTKNANTRPFYFYNMYKMVGETDGALTEIIGNYIADYARKYPREFICYLQRQPYSGRRDEFLSLMGWNLYTKEMKDSFKKDAFKNCNDCNEKTMRKLKEYIKVVYDFKG</sequence>
<evidence type="ECO:0000313" key="1">
    <source>
        <dbReference type="EMBL" id="WMN07875.1"/>
    </source>
</evidence>
<dbReference type="EMBL" id="CP129970">
    <property type="protein sequence ID" value="WMN07875.1"/>
    <property type="molecule type" value="Genomic_DNA"/>
</dbReference>
<protein>
    <recommendedName>
        <fullName evidence="3">Lipoprotein</fullName>
    </recommendedName>
</protein>
<evidence type="ECO:0008006" key="3">
    <source>
        <dbReference type="Google" id="ProtNLM"/>
    </source>
</evidence>
<reference evidence="1" key="1">
    <citation type="submission" date="2023-08" db="EMBL/GenBank/DDBJ databases">
        <title>Comparative genomics and taxonomic characterization of three novel marine species of genus Marivirga.</title>
        <authorList>
            <person name="Muhammad N."/>
            <person name="Kim S.-G."/>
        </authorList>
    </citation>
    <scope>NUCLEOTIDE SEQUENCE [LARGE SCALE GENOMIC DNA]</scope>
    <source>
        <strain evidence="1">ABR2-2</strain>
    </source>
</reference>
<proteinExistence type="predicted"/>
<dbReference type="AlphaFoldDB" id="A0AA51NB58"/>
<evidence type="ECO:0000313" key="2">
    <source>
        <dbReference type="Proteomes" id="UP001244443"/>
    </source>
</evidence>
<dbReference type="RefSeq" id="WP_308358172.1">
    <property type="nucleotide sequence ID" value="NZ_CP129970.2"/>
</dbReference>
<dbReference type="PROSITE" id="PS51257">
    <property type="entry name" value="PROKAR_LIPOPROTEIN"/>
    <property type="match status" value="1"/>
</dbReference>
<keyword evidence="2" id="KW-1185">Reference proteome</keyword>